<dbReference type="GO" id="GO:0008610">
    <property type="term" value="P:lipid biosynthetic process"/>
    <property type="evidence" value="ECO:0007669"/>
    <property type="project" value="UniProtKB-ARBA"/>
</dbReference>
<dbReference type="PANTHER" id="PTHR45527">
    <property type="entry name" value="NONRIBOSOMAL PEPTIDE SYNTHETASE"/>
    <property type="match status" value="1"/>
</dbReference>
<dbReference type="GO" id="GO:0043041">
    <property type="term" value="P:amino acid activation for nonribosomal peptide biosynthetic process"/>
    <property type="evidence" value="ECO:0007669"/>
    <property type="project" value="TreeGrafter"/>
</dbReference>
<dbReference type="GO" id="GO:0031177">
    <property type="term" value="F:phosphopantetheine binding"/>
    <property type="evidence" value="ECO:0007669"/>
    <property type="project" value="TreeGrafter"/>
</dbReference>
<sequence length="225" mass="24378">MGQGSRGVRSARLPAQTTRAVSELARSHHTTVNTVLQGAFAQLLMWLTGQQDVAFGIAVSGRPADVVGAESMVGLLINTVPARARLAATTTTAELLDQLQTAHNQTLEHQHLGLPEIHRLTGHDQLFDTLFAYENYPVDAVALGGDHQPVVTRVSIEESTHYPLTVVALPGAQLGLRIEYDADVFGADHIETLLERFARLLTAMTAEPPGRWRRSTYSMPPSTPG</sequence>
<dbReference type="GO" id="GO:0044550">
    <property type="term" value="P:secondary metabolite biosynthetic process"/>
    <property type="evidence" value="ECO:0007669"/>
    <property type="project" value="TreeGrafter"/>
</dbReference>
<name>X8AHQ2_MYCXE</name>
<gene>
    <name evidence="2" type="ORF">I553_0907</name>
</gene>
<proteinExistence type="predicted"/>
<dbReference type="InterPro" id="IPR023213">
    <property type="entry name" value="CAT-like_dom_sf"/>
</dbReference>
<dbReference type="SUPFAM" id="SSF52777">
    <property type="entry name" value="CoA-dependent acyltransferases"/>
    <property type="match status" value="1"/>
</dbReference>
<dbReference type="InterPro" id="IPR001242">
    <property type="entry name" value="Condensation_dom"/>
</dbReference>
<dbReference type="GO" id="GO:0003824">
    <property type="term" value="F:catalytic activity"/>
    <property type="evidence" value="ECO:0007669"/>
    <property type="project" value="InterPro"/>
</dbReference>
<dbReference type="GO" id="GO:0005829">
    <property type="term" value="C:cytosol"/>
    <property type="evidence" value="ECO:0007669"/>
    <property type="project" value="TreeGrafter"/>
</dbReference>
<dbReference type="EMBL" id="JAOB01000059">
    <property type="protein sequence ID" value="EUA31094.1"/>
    <property type="molecule type" value="Genomic_DNA"/>
</dbReference>
<feature type="domain" description="Condensation" evidence="1">
    <location>
        <begin position="10"/>
        <end position="211"/>
    </location>
</feature>
<dbReference type="PATRIC" id="fig|1299334.3.peg.5752"/>
<dbReference type="PANTHER" id="PTHR45527:SF1">
    <property type="entry name" value="FATTY ACID SYNTHASE"/>
    <property type="match status" value="1"/>
</dbReference>
<dbReference type="Pfam" id="PF00668">
    <property type="entry name" value="Condensation"/>
    <property type="match status" value="1"/>
</dbReference>
<evidence type="ECO:0000259" key="1">
    <source>
        <dbReference type="Pfam" id="PF00668"/>
    </source>
</evidence>
<dbReference type="Gene3D" id="3.30.559.10">
    <property type="entry name" value="Chloramphenicol acetyltransferase-like domain"/>
    <property type="match status" value="1"/>
</dbReference>
<reference evidence="2" key="1">
    <citation type="submission" date="2014-01" db="EMBL/GenBank/DDBJ databases">
        <authorList>
            <person name="Brown-Elliot B."/>
            <person name="Wallace R."/>
            <person name="Lenaerts A."/>
            <person name="Ordway D."/>
            <person name="DeGroote M.A."/>
            <person name="Parker T."/>
            <person name="Sizemore C."/>
            <person name="Tallon L.J."/>
            <person name="Sadzewicz L.K."/>
            <person name="Sengamalay N."/>
            <person name="Fraser C.M."/>
            <person name="Hine E."/>
            <person name="Shefchek K.A."/>
            <person name="Das S.P."/>
            <person name="Tettelin H."/>
        </authorList>
    </citation>
    <scope>NUCLEOTIDE SEQUENCE [LARGE SCALE GENOMIC DNA]</scope>
    <source>
        <strain evidence="2">4042</strain>
    </source>
</reference>
<comment type="caution">
    <text evidence="2">The sequence shown here is derived from an EMBL/GenBank/DDBJ whole genome shotgun (WGS) entry which is preliminary data.</text>
</comment>
<protein>
    <submittedName>
        <fullName evidence="2">Condensation domain protein</fullName>
    </submittedName>
</protein>
<accession>X8AHQ2</accession>
<evidence type="ECO:0000313" key="2">
    <source>
        <dbReference type="EMBL" id="EUA31094.1"/>
    </source>
</evidence>
<dbReference type="Gene3D" id="3.30.559.30">
    <property type="entry name" value="Nonribosomal peptide synthetase, condensation domain"/>
    <property type="match status" value="1"/>
</dbReference>
<organism evidence="2">
    <name type="scientific">Mycobacterium xenopi 4042</name>
    <dbReference type="NCBI Taxonomy" id="1299334"/>
    <lineage>
        <taxon>Bacteria</taxon>
        <taxon>Bacillati</taxon>
        <taxon>Actinomycetota</taxon>
        <taxon>Actinomycetes</taxon>
        <taxon>Mycobacteriales</taxon>
        <taxon>Mycobacteriaceae</taxon>
        <taxon>Mycobacterium</taxon>
    </lineage>
</organism>
<dbReference type="AlphaFoldDB" id="X8AHQ2"/>